<dbReference type="Proteomes" id="UP000438760">
    <property type="component" value="Unassembled WGS sequence"/>
</dbReference>
<sequence>MNKVIVGVIATASVFFASCKTEHKNEAKVAEDLIEETLVQEELTTDELEDIVTLFIASEKADCAGVAEMKCLLVRETEDMPWELMYDPIEGFTYEPGYEYSLEIKRETVANPPADGSSIRYILVREISKIKKN</sequence>
<dbReference type="OrthoDB" id="880459at2"/>
<evidence type="ECO:0000313" key="3">
    <source>
        <dbReference type="Proteomes" id="UP000438760"/>
    </source>
</evidence>
<dbReference type="PROSITE" id="PS51257">
    <property type="entry name" value="PROKAR_LIPOPROTEIN"/>
    <property type="match status" value="1"/>
</dbReference>
<accession>A0A6I3LJY7</accession>
<comment type="caution">
    <text evidence="2">The sequence shown here is derived from an EMBL/GenBank/DDBJ whole genome shotgun (WGS) entry which is preliminary data.</text>
</comment>
<dbReference type="InterPro" id="IPR025485">
    <property type="entry name" value="DUF4377"/>
</dbReference>
<dbReference type="EMBL" id="WMJX01000023">
    <property type="protein sequence ID" value="MTG98593.1"/>
    <property type="molecule type" value="Genomic_DNA"/>
</dbReference>
<dbReference type="Pfam" id="PF14302">
    <property type="entry name" value="DUF4377"/>
    <property type="match status" value="1"/>
</dbReference>
<gene>
    <name evidence="2" type="ORF">GJV76_10720</name>
</gene>
<keyword evidence="3" id="KW-1185">Reference proteome</keyword>
<dbReference type="RefSeq" id="WP_155092616.1">
    <property type="nucleotide sequence ID" value="NZ_CP102754.1"/>
</dbReference>
<protein>
    <submittedName>
        <fullName evidence="2">DUF4377 domain-containing protein</fullName>
    </submittedName>
</protein>
<organism evidence="2 3">
    <name type="scientific">Myroides albus</name>
    <dbReference type="NCBI Taxonomy" id="2562892"/>
    <lineage>
        <taxon>Bacteria</taxon>
        <taxon>Pseudomonadati</taxon>
        <taxon>Bacteroidota</taxon>
        <taxon>Flavobacteriia</taxon>
        <taxon>Flavobacteriales</taxon>
        <taxon>Flavobacteriaceae</taxon>
        <taxon>Myroides</taxon>
    </lineage>
</organism>
<name>A0A6I3LJY7_9FLAO</name>
<evidence type="ECO:0000313" key="2">
    <source>
        <dbReference type="EMBL" id="MTG98593.1"/>
    </source>
</evidence>
<reference evidence="2 3" key="1">
    <citation type="submission" date="2019-11" db="EMBL/GenBank/DDBJ databases">
        <title>Genome of Strain BIT-d1.</title>
        <authorList>
            <person name="Yang Y."/>
        </authorList>
    </citation>
    <scope>NUCLEOTIDE SEQUENCE [LARGE SCALE GENOMIC DNA]</scope>
    <source>
        <strain evidence="2 3">BIT-d1</strain>
    </source>
</reference>
<dbReference type="AlphaFoldDB" id="A0A6I3LJY7"/>
<feature type="domain" description="DUF4377" evidence="1">
    <location>
        <begin position="56"/>
        <end position="129"/>
    </location>
</feature>
<evidence type="ECO:0000259" key="1">
    <source>
        <dbReference type="Pfam" id="PF14302"/>
    </source>
</evidence>
<proteinExistence type="predicted"/>